<dbReference type="EMBL" id="CP130613">
    <property type="protein sequence ID" value="WKW16262.1"/>
    <property type="molecule type" value="Genomic_DNA"/>
</dbReference>
<dbReference type="EMBL" id="CP130612">
    <property type="protein sequence ID" value="WKW13355.1"/>
    <property type="molecule type" value="Genomic_DNA"/>
</dbReference>
<accession>A0AA49JWV0</accession>
<dbReference type="Pfam" id="PF13420">
    <property type="entry name" value="Acetyltransf_4"/>
    <property type="match status" value="1"/>
</dbReference>
<dbReference type="AlphaFoldDB" id="A0AA49K2M3"/>
<dbReference type="Gene3D" id="3.40.630.30">
    <property type="match status" value="1"/>
</dbReference>
<evidence type="ECO:0000313" key="4">
    <source>
        <dbReference type="EMBL" id="WKW13355.1"/>
    </source>
</evidence>
<dbReference type="Proteomes" id="UP001229955">
    <property type="component" value="Chromosome"/>
</dbReference>
<dbReference type="SUPFAM" id="SSF55729">
    <property type="entry name" value="Acyl-CoA N-acyltransferases (Nat)"/>
    <property type="match status" value="1"/>
</dbReference>
<dbReference type="NCBIfam" id="NF040504">
    <property type="entry name" value="resist_ArsN1b"/>
    <property type="match status" value="1"/>
</dbReference>
<organism evidence="5 6">
    <name type="scientific">Pseudogemmatithrix spongiicola</name>
    <dbReference type="NCBI Taxonomy" id="3062599"/>
    <lineage>
        <taxon>Bacteria</taxon>
        <taxon>Pseudomonadati</taxon>
        <taxon>Gemmatimonadota</taxon>
        <taxon>Gemmatimonadia</taxon>
        <taxon>Gemmatimonadales</taxon>
        <taxon>Gemmatimonadaceae</taxon>
        <taxon>Pseudogemmatithrix</taxon>
    </lineage>
</organism>
<protein>
    <submittedName>
        <fullName evidence="5">GNAT family N-acetyltransferase</fullName>
    </submittedName>
</protein>
<evidence type="ECO:0000313" key="6">
    <source>
        <dbReference type="Proteomes" id="UP001229955"/>
    </source>
</evidence>
<reference evidence="5" key="1">
    <citation type="submission" date="2023-07" db="EMBL/GenBank/DDBJ databases">
        <authorList>
            <person name="Haufschild T."/>
            <person name="Kallscheuer N."/>
            <person name="Hammer J."/>
            <person name="Kohn T."/>
            <person name="Kabuu M."/>
            <person name="Jogler M."/>
            <person name="Wohfarth N."/>
            <person name="Heuer A."/>
            <person name="Rohde M."/>
            <person name="van Teeseling M.C.F."/>
            <person name="Jogler C."/>
        </authorList>
    </citation>
    <scope>NUCLEOTIDE SEQUENCE</scope>
    <source>
        <strain evidence="4">Strain 138</strain>
        <strain evidence="5">Strain 318</strain>
    </source>
</reference>
<evidence type="ECO:0000259" key="3">
    <source>
        <dbReference type="PROSITE" id="PS51186"/>
    </source>
</evidence>
<dbReference type="CDD" id="cd04301">
    <property type="entry name" value="NAT_SF"/>
    <property type="match status" value="1"/>
</dbReference>
<accession>A0AA49K2M3</accession>
<keyword evidence="1" id="KW-0808">Transferase</keyword>
<gene>
    <name evidence="4" type="ORF">Strain138_002673</name>
    <name evidence="5" type="ORF">Strain318_002673</name>
</gene>
<evidence type="ECO:0000256" key="1">
    <source>
        <dbReference type="ARBA" id="ARBA00022679"/>
    </source>
</evidence>
<dbReference type="GO" id="GO:0016747">
    <property type="term" value="F:acyltransferase activity, transferring groups other than amino-acyl groups"/>
    <property type="evidence" value="ECO:0007669"/>
    <property type="project" value="InterPro"/>
</dbReference>
<dbReference type="PROSITE" id="PS51186">
    <property type="entry name" value="GNAT"/>
    <property type="match status" value="1"/>
</dbReference>
<keyword evidence="2" id="KW-0012">Acyltransferase</keyword>
<name>A0AA49K2M3_9BACT</name>
<evidence type="ECO:0000313" key="5">
    <source>
        <dbReference type="EMBL" id="WKW16262.1"/>
    </source>
</evidence>
<dbReference type="InterPro" id="IPR016181">
    <property type="entry name" value="Acyl_CoA_acyltransferase"/>
</dbReference>
<dbReference type="InterPro" id="IPR000182">
    <property type="entry name" value="GNAT_dom"/>
</dbReference>
<keyword evidence="6" id="KW-1185">Reference proteome</keyword>
<sequence length="165" mass="17923">MTSAVIRDMLPGDAPAIAAIYSHYITHTTVTFEEQPVSADEMQRRAEAVTAAGLPWLVAEAAGAVVGYAYATPWKPRSAYRFSVEATVYVADAARGRGHGRALYAALFERLRAQGLHAVLGGITLPNDASIALHEAMGMTKVAHLPEVGFKFGRWLDVGYWHRLL</sequence>
<feature type="domain" description="N-acetyltransferase" evidence="3">
    <location>
        <begin position="4"/>
        <end position="165"/>
    </location>
</feature>
<dbReference type="PANTHER" id="PTHR43072">
    <property type="entry name" value="N-ACETYLTRANSFERASE"/>
    <property type="match status" value="1"/>
</dbReference>
<evidence type="ECO:0000256" key="2">
    <source>
        <dbReference type="ARBA" id="ARBA00023315"/>
    </source>
</evidence>
<dbReference type="PANTHER" id="PTHR43072:SF23">
    <property type="entry name" value="UPF0039 PROTEIN C11D3.02C"/>
    <property type="match status" value="1"/>
</dbReference>
<dbReference type="KEGG" id="pspc:Strain318_002673"/>
<proteinExistence type="predicted"/>